<gene>
    <name evidence="2" type="ORF">L201_007863</name>
</gene>
<feature type="compositionally biased region" description="Polar residues" evidence="1">
    <location>
        <begin position="398"/>
        <end position="412"/>
    </location>
</feature>
<keyword evidence="3" id="KW-1185">Reference proteome</keyword>
<feature type="compositionally biased region" description="Polar residues" evidence="1">
    <location>
        <begin position="1"/>
        <end position="23"/>
    </location>
</feature>
<feature type="region of interest" description="Disordered" evidence="1">
    <location>
        <begin position="214"/>
        <end position="277"/>
    </location>
</feature>
<name>A0AAX4K5J2_9TREE</name>
<feature type="region of interest" description="Disordered" evidence="1">
    <location>
        <begin position="1"/>
        <end position="130"/>
    </location>
</feature>
<sequence>MQSPLKGQQQIGWTDMRLNQDNIPKTIERKRKGRGVDIISSSLPTPPSHSTQFPTPETVRRSSRPRKPTEPFASSSSSSQTHLPTPQTQRTKRRLTPPIEEELIPSPSGHTTFYLSSNNAGASTSTRPEKIRRRPGLTFAQQMGLLSTTKQSGIGVGIGMGGGHKFGIHGKVDQIGKGSMVPIKEDVNENPFLVSGQSLGPPVPLGSPGQITIHQPGEDNGFDSDTDGASMLCPSPRRSPRLASPLPDASEFESKKSATTISPTGLLSPPPTKHAPRIGLLFPSSGVEKKGITREEMKRIKKEEEEKLKMLDYNDNPFLVKPGESSSSSSSRRERKGPIINEDLPTVTYVFRGSKKVFANPLYPSNSKFPCSELNPEDDDFEPNPLPKPKLLFPHGPSPSSQKSVTSILNKSKNSRRDMMLLRTPSPDREGISPPSSPVSTPTTSTRFGRSTTTTTSHSHNGQQRKGKTHIKQQQQEEEGIFSDDEGELMMRNIRNDDGLHNIHEDVVDEEEETSLPNRRGLLFSSNQPKGVKRSLGGITGLTGGDGRNNNHLDEHDSGRSKKQRGLLRL</sequence>
<feature type="region of interest" description="Disordered" evidence="1">
    <location>
        <begin position="313"/>
        <end position="343"/>
    </location>
</feature>
<feature type="compositionally biased region" description="Acidic residues" evidence="1">
    <location>
        <begin position="476"/>
        <end position="485"/>
    </location>
</feature>
<feature type="compositionally biased region" description="Low complexity" evidence="1">
    <location>
        <begin position="438"/>
        <end position="459"/>
    </location>
</feature>
<feature type="region of interest" description="Disordered" evidence="1">
    <location>
        <begin position="508"/>
        <end position="570"/>
    </location>
</feature>
<feature type="compositionally biased region" description="Gly residues" evidence="1">
    <location>
        <begin position="538"/>
        <end position="547"/>
    </location>
</feature>
<proteinExistence type="predicted"/>
<feature type="compositionally biased region" description="Polar residues" evidence="1">
    <location>
        <begin position="109"/>
        <end position="126"/>
    </location>
</feature>
<dbReference type="AlphaFoldDB" id="A0AAX4K5J2"/>
<feature type="compositionally biased region" description="Basic and acidic residues" evidence="1">
    <location>
        <begin position="415"/>
        <end position="431"/>
    </location>
</feature>
<accession>A0AAX4K5J2</accession>
<reference evidence="2 3" key="1">
    <citation type="submission" date="2024-01" db="EMBL/GenBank/DDBJ databases">
        <title>Comparative genomics of Cryptococcus and Kwoniella reveals pathogenesis evolution and contrasting modes of karyotype evolution via chromosome fusion or intercentromeric recombination.</title>
        <authorList>
            <person name="Coelho M.A."/>
            <person name="David-Palma M."/>
            <person name="Shea T."/>
            <person name="Bowers K."/>
            <person name="McGinley-Smith S."/>
            <person name="Mohammad A.W."/>
            <person name="Gnirke A."/>
            <person name="Yurkov A.M."/>
            <person name="Nowrousian M."/>
            <person name="Sun S."/>
            <person name="Cuomo C.A."/>
            <person name="Heitman J."/>
        </authorList>
    </citation>
    <scope>NUCLEOTIDE SEQUENCE [LARGE SCALE GENOMIC DNA]</scope>
    <source>
        <strain evidence="2 3">CBS 6074</strain>
    </source>
</reference>
<dbReference type="RefSeq" id="XP_066079663.1">
    <property type="nucleotide sequence ID" value="XM_066223566.1"/>
</dbReference>
<evidence type="ECO:0000256" key="1">
    <source>
        <dbReference type="SAM" id="MobiDB-lite"/>
    </source>
</evidence>
<feature type="compositionally biased region" description="Polar residues" evidence="1">
    <location>
        <begin position="80"/>
        <end position="89"/>
    </location>
</feature>
<feature type="compositionally biased region" description="Low complexity" evidence="1">
    <location>
        <begin position="232"/>
        <end position="247"/>
    </location>
</feature>
<protein>
    <recommendedName>
        <fullName evidence="4">Mif2 N-terminal domain-containing protein</fullName>
    </recommendedName>
</protein>
<feature type="compositionally biased region" description="Basic and acidic residues" evidence="1">
    <location>
        <begin position="549"/>
        <end position="560"/>
    </location>
</feature>
<dbReference type="GeneID" id="91098531"/>
<evidence type="ECO:0000313" key="3">
    <source>
        <dbReference type="Proteomes" id="UP001355207"/>
    </source>
</evidence>
<dbReference type="Proteomes" id="UP001355207">
    <property type="component" value="Chromosome 11"/>
</dbReference>
<evidence type="ECO:0008006" key="4">
    <source>
        <dbReference type="Google" id="ProtNLM"/>
    </source>
</evidence>
<feature type="region of interest" description="Disordered" evidence="1">
    <location>
        <begin position="365"/>
        <end position="485"/>
    </location>
</feature>
<feature type="compositionally biased region" description="Low complexity" evidence="1">
    <location>
        <begin position="40"/>
        <end position="51"/>
    </location>
</feature>
<evidence type="ECO:0000313" key="2">
    <source>
        <dbReference type="EMBL" id="WWC92901.1"/>
    </source>
</evidence>
<dbReference type="EMBL" id="CP144108">
    <property type="protein sequence ID" value="WWC92901.1"/>
    <property type="molecule type" value="Genomic_DNA"/>
</dbReference>
<feature type="compositionally biased region" description="Basic residues" evidence="1">
    <location>
        <begin position="561"/>
        <end position="570"/>
    </location>
</feature>
<organism evidence="2 3">
    <name type="scientific">Kwoniella dendrophila CBS 6074</name>
    <dbReference type="NCBI Taxonomy" id="1295534"/>
    <lineage>
        <taxon>Eukaryota</taxon>
        <taxon>Fungi</taxon>
        <taxon>Dikarya</taxon>
        <taxon>Basidiomycota</taxon>
        <taxon>Agaricomycotina</taxon>
        <taxon>Tremellomycetes</taxon>
        <taxon>Tremellales</taxon>
        <taxon>Cryptococcaceae</taxon>
        <taxon>Kwoniella</taxon>
    </lineage>
</organism>